<evidence type="ECO:0000313" key="10">
    <source>
        <dbReference type="Proteomes" id="UP001153712"/>
    </source>
</evidence>
<comment type="catalytic activity">
    <reaction evidence="7">
        <text>L-aspartate + 2-oxoglutarate = oxaloacetate + L-glutamate</text>
        <dbReference type="Rhea" id="RHEA:21824"/>
        <dbReference type="ChEBI" id="CHEBI:16452"/>
        <dbReference type="ChEBI" id="CHEBI:16810"/>
        <dbReference type="ChEBI" id="CHEBI:29985"/>
        <dbReference type="ChEBI" id="CHEBI:29991"/>
        <dbReference type="EC" id="2.6.1.1"/>
    </reaction>
</comment>
<dbReference type="GO" id="GO:0004069">
    <property type="term" value="F:L-aspartate:2-oxoglutarate aminotransferase activity"/>
    <property type="evidence" value="ECO:0007669"/>
    <property type="project" value="UniProtKB-EC"/>
</dbReference>
<evidence type="ECO:0000256" key="4">
    <source>
        <dbReference type="ARBA" id="ARBA00022576"/>
    </source>
</evidence>
<evidence type="ECO:0000256" key="5">
    <source>
        <dbReference type="ARBA" id="ARBA00022679"/>
    </source>
</evidence>
<comment type="miscellaneous">
    <text evidence="7">In eukaryotes there are cytoplasmic, mitochondrial and chloroplastic isozymes.</text>
</comment>
<dbReference type="AlphaFoldDB" id="A0A9N9TGW7"/>
<comment type="cofactor">
    <cofactor evidence="1">
        <name>pyridoxal 5'-phosphate</name>
        <dbReference type="ChEBI" id="CHEBI:597326"/>
    </cofactor>
</comment>
<dbReference type="SUPFAM" id="SSF53383">
    <property type="entry name" value="PLP-dependent transferases"/>
    <property type="match status" value="1"/>
</dbReference>
<dbReference type="InterPro" id="IPR015424">
    <property type="entry name" value="PyrdxlP-dep_Trfase"/>
</dbReference>
<comment type="similarity">
    <text evidence="2">Belongs to the class-I pyridoxal-phosphate-dependent aminotransferase family.</text>
</comment>
<evidence type="ECO:0000256" key="2">
    <source>
        <dbReference type="ARBA" id="ARBA00007441"/>
    </source>
</evidence>
<evidence type="ECO:0000313" key="9">
    <source>
        <dbReference type="EMBL" id="CAG9855621.1"/>
    </source>
</evidence>
<dbReference type="Pfam" id="PF00155">
    <property type="entry name" value="Aminotran_1_2"/>
    <property type="match status" value="1"/>
</dbReference>
<organism evidence="9 10">
    <name type="scientific">Phyllotreta striolata</name>
    <name type="common">Striped flea beetle</name>
    <name type="synonym">Crioceris striolata</name>
    <dbReference type="NCBI Taxonomy" id="444603"/>
    <lineage>
        <taxon>Eukaryota</taxon>
        <taxon>Metazoa</taxon>
        <taxon>Ecdysozoa</taxon>
        <taxon>Arthropoda</taxon>
        <taxon>Hexapoda</taxon>
        <taxon>Insecta</taxon>
        <taxon>Pterygota</taxon>
        <taxon>Neoptera</taxon>
        <taxon>Endopterygota</taxon>
        <taxon>Coleoptera</taxon>
        <taxon>Polyphaga</taxon>
        <taxon>Cucujiformia</taxon>
        <taxon>Chrysomeloidea</taxon>
        <taxon>Chrysomelidae</taxon>
        <taxon>Galerucinae</taxon>
        <taxon>Alticini</taxon>
        <taxon>Phyllotreta</taxon>
    </lineage>
</organism>
<dbReference type="InterPro" id="IPR015422">
    <property type="entry name" value="PyrdxlP-dep_Trfase_small"/>
</dbReference>
<feature type="domain" description="Aminotransferase class I/classII large" evidence="8">
    <location>
        <begin position="29"/>
        <end position="396"/>
    </location>
</feature>
<dbReference type="InterPro" id="IPR015421">
    <property type="entry name" value="PyrdxlP-dep_Trfase_major"/>
</dbReference>
<evidence type="ECO:0000256" key="3">
    <source>
        <dbReference type="ARBA" id="ARBA00011738"/>
    </source>
</evidence>
<dbReference type="InterPro" id="IPR000796">
    <property type="entry name" value="Asp_trans"/>
</dbReference>
<dbReference type="CDD" id="cd00609">
    <property type="entry name" value="AAT_like"/>
    <property type="match status" value="1"/>
</dbReference>
<evidence type="ECO:0000256" key="6">
    <source>
        <dbReference type="ARBA" id="ARBA00022898"/>
    </source>
</evidence>
<protein>
    <recommendedName>
        <fullName evidence="7">Aspartate aminotransferase</fullName>
        <ecNumber evidence="7">2.6.1.1</ecNumber>
    </recommendedName>
</protein>
<dbReference type="PANTHER" id="PTHR11879:SF55">
    <property type="entry name" value="GLUTAMATE OXALOACETATE TRANSAMINASE 1, ISOFORM B"/>
    <property type="match status" value="1"/>
</dbReference>
<comment type="subunit">
    <text evidence="3 7">Homodimer.</text>
</comment>
<keyword evidence="10" id="KW-1185">Reference proteome</keyword>
<dbReference type="InterPro" id="IPR004838">
    <property type="entry name" value="NHTrfase_class1_PyrdxlP-BS"/>
</dbReference>
<sequence length="408" mass="46520">MSFFDNIPTAHPVEIYYLRETFTQDPFNKKVLLTLGNYRTDEGEPYVLPVVKHAERVYHKDESLNLEYLTPLGMESFTNAAVTLLLGNTSPAIIKNKYIGVQSYGSTGALRIGAEYLVRHTAKDTFYTSNPGYENHDRIFACAGFKTWRCYRYLDTKTIKLDFKGMLEDLRNAEDNSVIVLQVCGHNPTGIDPTESQWDEVAQLFVSKRIFPFFDCTYQGLASGDVNTDAYVVRKFAELNVEFFCAQSFSKIFGMYNERIGNLTITVKDPELIPAINSQFAFDIRAMYSSPTGRSARIIAHICNNAPLYQQWLGNLKDMALRIKKARMQLKEMLDNMETPGVWEHLVDQVGMFSYTGLTPEQVEYMARKHHVYALTSSRICMAAICSNNLYQVAMAINDCVRKFPKIN</sequence>
<proteinExistence type="inferred from homology"/>
<reference evidence="9" key="1">
    <citation type="submission" date="2022-01" db="EMBL/GenBank/DDBJ databases">
        <authorList>
            <person name="King R."/>
        </authorList>
    </citation>
    <scope>NUCLEOTIDE SEQUENCE</scope>
</reference>
<evidence type="ECO:0000256" key="7">
    <source>
        <dbReference type="RuleBase" id="RU000480"/>
    </source>
</evidence>
<dbReference type="EMBL" id="OU900104">
    <property type="protein sequence ID" value="CAG9855621.1"/>
    <property type="molecule type" value="Genomic_DNA"/>
</dbReference>
<gene>
    <name evidence="9" type="ORF">PHYEVI_LOCUS2067</name>
</gene>
<dbReference type="GO" id="GO:0030170">
    <property type="term" value="F:pyridoxal phosphate binding"/>
    <property type="evidence" value="ECO:0007669"/>
    <property type="project" value="InterPro"/>
</dbReference>
<accession>A0A9N9TGW7</accession>
<dbReference type="GO" id="GO:0006532">
    <property type="term" value="P:aspartate biosynthetic process"/>
    <property type="evidence" value="ECO:0007669"/>
    <property type="project" value="TreeGrafter"/>
</dbReference>
<dbReference type="Gene3D" id="3.40.640.10">
    <property type="entry name" value="Type I PLP-dependent aspartate aminotransferase-like (Major domain)"/>
    <property type="match status" value="1"/>
</dbReference>
<dbReference type="PRINTS" id="PR00799">
    <property type="entry name" value="TRANSAMINASE"/>
</dbReference>
<dbReference type="OrthoDB" id="6752799at2759"/>
<evidence type="ECO:0000256" key="1">
    <source>
        <dbReference type="ARBA" id="ARBA00001933"/>
    </source>
</evidence>
<evidence type="ECO:0000259" key="8">
    <source>
        <dbReference type="Pfam" id="PF00155"/>
    </source>
</evidence>
<dbReference type="PANTHER" id="PTHR11879">
    <property type="entry name" value="ASPARTATE AMINOTRANSFERASE"/>
    <property type="match status" value="1"/>
</dbReference>
<dbReference type="Gene3D" id="3.90.1150.10">
    <property type="entry name" value="Aspartate Aminotransferase, domain 1"/>
    <property type="match status" value="1"/>
</dbReference>
<name>A0A9N9TGW7_PHYSR</name>
<dbReference type="InterPro" id="IPR004839">
    <property type="entry name" value="Aminotransferase_I/II_large"/>
</dbReference>
<dbReference type="Proteomes" id="UP001153712">
    <property type="component" value="Chromosome 11"/>
</dbReference>
<dbReference type="EC" id="2.6.1.1" evidence="7"/>
<keyword evidence="5 7" id="KW-0808">Transferase</keyword>
<keyword evidence="6" id="KW-0663">Pyridoxal phosphate</keyword>
<dbReference type="PROSITE" id="PS00105">
    <property type="entry name" value="AA_TRANSFER_CLASS_1"/>
    <property type="match status" value="1"/>
</dbReference>
<keyword evidence="4 7" id="KW-0032">Aminotransferase</keyword>
<dbReference type="GO" id="GO:0005829">
    <property type="term" value="C:cytosol"/>
    <property type="evidence" value="ECO:0007669"/>
    <property type="project" value="TreeGrafter"/>
</dbReference>